<dbReference type="GO" id="GO:0006915">
    <property type="term" value="P:apoptotic process"/>
    <property type="evidence" value="ECO:0007669"/>
    <property type="project" value="UniProtKB-KW"/>
</dbReference>
<dbReference type="PANTHER" id="PTHR12758:SF19">
    <property type="entry name" value="APOPTOSIS INHIBITOR 5"/>
    <property type="match status" value="1"/>
</dbReference>
<organism evidence="3 4">
    <name type="scientific">Dracunculus medinensis</name>
    <name type="common">Guinea worm</name>
    <dbReference type="NCBI Taxonomy" id="318479"/>
    <lineage>
        <taxon>Eukaryota</taxon>
        <taxon>Metazoa</taxon>
        <taxon>Ecdysozoa</taxon>
        <taxon>Nematoda</taxon>
        <taxon>Chromadorea</taxon>
        <taxon>Rhabditida</taxon>
        <taxon>Spirurina</taxon>
        <taxon>Dracunculoidea</taxon>
        <taxon>Dracunculidae</taxon>
        <taxon>Dracunculus</taxon>
    </lineage>
</organism>
<protein>
    <recommendedName>
        <fullName evidence="5">TIP120 domain-containing protein</fullName>
    </recommendedName>
</protein>
<evidence type="ECO:0000313" key="3">
    <source>
        <dbReference type="EMBL" id="VDN53514.1"/>
    </source>
</evidence>
<comment type="similarity">
    <text evidence="1">Belongs to the API5 family.</text>
</comment>
<dbReference type="Gene3D" id="1.25.10.10">
    <property type="entry name" value="Leucine-rich Repeat Variant"/>
    <property type="match status" value="1"/>
</dbReference>
<dbReference type="PANTHER" id="PTHR12758">
    <property type="entry name" value="APOPTOSIS INHIBITOR 5-RELATED"/>
    <property type="match status" value="1"/>
</dbReference>
<proteinExistence type="inferred from homology"/>
<name>A0A3P7PCG9_DRAME</name>
<dbReference type="InterPro" id="IPR016024">
    <property type="entry name" value="ARM-type_fold"/>
</dbReference>
<dbReference type="AlphaFoldDB" id="A0A3P7PCG9"/>
<dbReference type="GO" id="GO:0043066">
    <property type="term" value="P:negative regulation of apoptotic process"/>
    <property type="evidence" value="ECO:0007669"/>
    <property type="project" value="TreeGrafter"/>
</dbReference>
<evidence type="ECO:0000256" key="2">
    <source>
        <dbReference type="ARBA" id="ARBA00022703"/>
    </source>
</evidence>
<reference evidence="3 4" key="1">
    <citation type="submission" date="2018-11" db="EMBL/GenBank/DDBJ databases">
        <authorList>
            <consortium name="Pathogen Informatics"/>
        </authorList>
    </citation>
    <scope>NUCLEOTIDE SEQUENCE [LARGE SCALE GENOMIC DNA]</scope>
</reference>
<keyword evidence="2" id="KW-0053">Apoptosis</keyword>
<sequence length="425" mass="49179">MSAQMIVRYWKNFPEQRNSAFYALISILEDRDPQIRKVVIREMSHLVKAGQLVDKIADVLSQMLQQTDESQEITLLTNALAECLKCHPKEVLSAIFLNIIKSDEESIRIRLLKFINEYLPTIPTSLMNSELKDEVENYFRKILKDVTALEFDLIFDVLRSLETYKSVKGRITLFKIVIDQIGLDQPFPVDDIQRFDQILYFVEKAQTLLSQNCRSTGLVDFLVSKGIPRLDETSAALRHRFLRALADMVSYAKTLDESRIKIILNYFLGLIPLMPSEKEETSDDCRNDGAEVPQLKLSELEAVTIILFVLFKANRSVFDALQQQTDENILWRKRVVYLARLLQQYITVTNSEINLQRDSDKSDKNHLNFLENTLSVATNILKLVKEFLHKNPSFSSMPSKSWKTTILISSNLQQLVFIRFLLILY</sequence>
<gene>
    <name evidence="3" type="ORF">DME_LOCUS3487</name>
</gene>
<dbReference type="STRING" id="318479.A0A3P7PCG9"/>
<dbReference type="GO" id="GO:0005634">
    <property type="term" value="C:nucleus"/>
    <property type="evidence" value="ECO:0007669"/>
    <property type="project" value="TreeGrafter"/>
</dbReference>
<evidence type="ECO:0000256" key="1">
    <source>
        <dbReference type="ARBA" id="ARBA00009515"/>
    </source>
</evidence>
<dbReference type="Pfam" id="PF05918">
    <property type="entry name" value="API5"/>
    <property type="match status" value="1"/>
</dbReference>
<dbReference type="InterPro" id="IPR008383">
    <property type="entry name" value="API5"/>
</dbReference>
<evidence type="ECO:0008006" key="5">
    <source>
        <dbReference type="Google" id="ProtNLM"/>
    </source>
</evidence>
<dbReference type="InterPro" id="IPR011989">
    <property type="entry name" value="ARM-like"/>
</dbReference>
<dbReference type="OrthoDB" id="19224at2759"/>
<dbReference type="SUPFAM" id="SSF48371">
    <property type="entry name" value="ARM repeat"/>
    <property type="match status" value="1"/>
</dbReference>
<dbReference type="EMBL" id="UYYG01000139">
    <property type="protein sequence ID" value="VDN53514.1"/>
    <property type="molecule type" value="Genomic_DNA"/>
</dbReference>
<dbReference type="GO" id="GO:0003723">
    <property type="term" value="F:RNA binding"/>
    <property type="evidence" value="ECO:0007669"/>
    <property type="project" value="TreeGrafter"/>
</dbReference>
<dbReference type="Proteomes" id="UP000274756">
    <property type="component" value="Unassembled WGS sequence"/>
</dbReference>
<keyword evidence="4" id="KW-1185">Reference proteome</keyword>
<evidence type="ECO:0000313" key="4">
    <source>
        <dbReference type="Proteomes" id="UP000274756"/>
    </source>
</evidence>
<accession>A0A3P7PCG9</accession>